<keyword evidence="1" id="KW-1133">Transmembrane helix</keyword>
<feature type="transmembrane region" description="Helical" evidence="1">
    <location>
        <begin position="204"/>
        <end position="226"/>
    </location>
</feature>
<evidence type="ECO:0000313" key="2">
    <source>
        <dbReference type="EMBL" id="SFP05608.1"/>
    </source>
</evidence>
<feature type="transmembrane region" description="Helical" evidence="1">
    <location>
        <begin position="277"/>
        <end position="297"/>
    </location>
</feature>
<keyword evidence="1" id="KW-0812">Transmembrane</keyword>
<dbReference type="OrthoDB" id="5916839at2"/>
<dbReference type="Proteomes" id="UP000182692">
    <property type="component" value="Unassembled WGS sequence"/>
</dbReference>
<organism evidence="2 3">
    <name type="scientific">Enterovibrio norvegicus DSM 15893</name>
    <dbReference type="NCBI Taxonomy" id="1121869"/>
    <lineage>
        <taxon>Bacteria</taxon>
        <taxon>Pseudomonadati</taxon>
        <taxon>Pseudomonadota</taxon>
        <taxon>Gammaproteobacteria</taxon>
        <taxon>Vibrionales</taxon>
        <taxon>Vibrionaceae</taxon>
        <taxon>Enterovibrio</taxon>
    </lineage>
</organism>
<sequence>MNQGLTSTLTVSVKVMRWASTPSVQRLVVVLLLGICVSLALPFFSVNAPTVSEFDAIPAMLCLGLGLILLVQSPAITPRTGDHVVATVLALLLAIPSFQGALIVLFFVGLWIGIRALSSVQASHESSLTSTRPLANQHLTIKNSALILMVCALQALTVLCALKWFTEPVLALDANMVASVLQLVTGTGYAVGNVYFGPSDHQVLMLRNCSSLPAMISALTCWFAIARWHQVVFSFREVTIVALLLVSALLLNVLRLFSMGLTMEWHTWWHSPTGEDTYLFLSAALTLSIIFWGIRYAKTEHTH</sequence>
<dbReference type="GeneID" id="35872093"/>
<keyword evidence="1" id="KW-0472">Membrane</keyword>
<name>A0A1I5M7I7_9GAMM</name>
<evidence type="ECO:0000313" key="3">
    <source>
        <dbReference type="Proteomes" id="UP000182692"/>
    </source>
</evidence>
<proteinExistence type="predicted"/>
<accession>A0A1I5M7I7</accession>
<dbReference type="AlphaFoldDB" id="A0A1I5M7I7"/>
<reference evidence="2 3" key="1">
    <citation type="submission" date="2016-10" db="EMBL/GenBank/DDBJ databases">
        <authorList>
            <person name="de Groot N.N."/>
        </authorList>
    </citation>
    <scope>NUCLEOTIDE SEQUENCE [LARGE SCALE GENOMIC DNA]</scope>
    <source>
        <strain evidence="2 3">DSM 15893</strain>
    </source>
</reference>
<protein>
    <recommendedName>
        <fullName evidence="4">Exosortase/archaeosortase family protein</fullName>
    </recommendedName>
</protein>
<feature type="transmembrane region" description="Helical" evidence="1">
    <location>
        <begin position="238"/>
        <end position="257"/>
    </location>
</feature>
<feature type="transmembrane region" description="Helical" evidence="1">
    <location>
        <begin position="177"/>
        <end position="198"/>
    </location>
</feature>
<feature type="transmembrane region" description="Helical" evidence="1">
    <location>
        <begin position="145"/>
        <end position="165"/>
    </location>
</feature>
<dbReference type="EMBL" id="FOWR01000007">
    <property type="protein sequence ID" value="SFP05608.1"/>
    <property type="molecule type" value="Genomic_DNA"/>
</dbReference>
<feature type="transmembrane region" description="Helical" evidence="1">
    <location>
        <begin position="24"/>
        <end position="44"/>
    </location>
</feature>
<evidence type="ECO:0000256" key="1">
    <source>
        <dbReference type="SAM" id="Phobius"/>
    </source>
</evidence>
<feature type="transmembrane region" description="Helical" evidence="1">
    <location>
        <begin position="88"/>
        <end position="114"/>
    </location>
</feature>
<feature type="transmembrane region" description="Helical" evidence="1">
    <location>
        <begin position="56"/>
        <end position="76"/>
    </location>
</feature>
<dbReference type="RefSeq" id="WP_074925811.1">
    <property type="nucleotide sequence ID" value="NZ_FOWR01000007.1"/>
</dbReference>
<dbReference type="STRING" id="1121869.SAMN03084138_01205"/>
<gene>
    <name evidence="2" type="ORF">SAMN03084138_01205</name>
</gene>
<evidence type="ECO:0008006" key="4">
    <source>
        <dbReference type="Google" id="ProtNLM"/>
    </source>
</evidence>